<organism evidence="1 2">
    <name type="scientific">Flexivirga caeni</name>
    <dbReference type="NCBI Taxonomy" id="2294115"/>
    <lineage>
        <taxon>Bacteria</taxon>
        <taxon>Bacillati</taxon>
        <taxon>Actinomycetota</taxon>
        <taxon>Actinomycetes</taxon>
        <taxon>Micrococcales</taxon>
        <taxon>Dermacoccaceae</taxon>
        <taxon>Flexivirga</taxon>
    </lineage>
</organism>
<reference evidence="1 2" key="1">
    <citation type="submission" date="2018-11" db="EMBL/GenBank/DDBJ databases">
        <title>Draft genome of Simplicispira Flexivirga sp. BO-16.</title>
        <authorList>
            <person name="Im W.T."/>
        </authorList>
    </citation>
    <scope>NUCLEOTIDE SEQUENCE [LARGE SCALE GENOMIC DNA]</scope>
    <source>
        <strain evidence="1 2">BO-16</strain>
    </source>
</reference>
<sequence>MDDTTKTSAGDGVTVFGVAVVSAFRDQLTAPISADADTDLLAELRALEELKNAITARQARITVHLHEQQTSRDVPRGID</sequence>
<dbReference type="RefSeq" id="WP_148043360.1">
    <property type="nucleotide sequence ID" value="NZ_RJJQ01000017.1"/>
</dbReference>
<comment type="caution">
    <text evidence="1">The sequence shown here is derived from an EMBL/GenBank/DDBJ whole genome shotgun (WGS) entry which is preliminary data.</text>
</comment>
<feature type="non-terminal residue" evidence="1">
    <location>
        <position position="79"/>
    </location>
</feature>
<proteinExistence type="predicted"/>
<dbReference type="Proteomes" id="UP000271678">
    <property type="component" value="Unassembled WGS sequence"/>
</dbReference>
<name>A0A3M9M3X9_9MICO</name>
<evidence type="ECO:0000313" key="1">
    <source>
        <dbReference type="EMBL" id="RNI20250.1"/>
    </source>
</evidence>
<accession>A0A3M9M3X9</accession>
<dbReference type="AlphaFoldDB" id="A0A3M9M3X9"/>
<keyword evidence="2" id="KW-1185">Reference proteome</keyword>
<dbReference type="EMBL" id="RJJQ01000017">
    <property type="protein sequence ID" value="RNI20250.1"/>
    <property type="molecule type" value="Genomic_DNA"/>
</dbReference>
<protein>
    <submittedName>
        <fullName evidence="1">Uncharacterized protein</fullName>
    </submittedName>
</protein>
<gene>
    <name evidence="1" type="ORF">EFY87_14930</name>
</gene>
<evidence type="ECO:0000313" key="2">
    <source>
        <dbReference type="Proteomes" id="UP000271678"/>
    </source>
</evidence>